<gene>
    <name evidence="1" type="ORF">HINF_LOCUS18194</name>
    <name evidence="2" type="ORF">HINF_LOCUS2825</name>
</gene>
<evidence type="ECO:0000313" key="2">
    <source>
        <dbReference type="EMBL" id="CAL5974382.1"/>
    </source>
</evidence>
<comment type="caution">
    <text evidence="1">The sequence shown here is derived from an EMBL/GenBank/DDBJ whole genome shotgun (WGS) entry which is preliminary data.</text>
</comment>
<evidence type="ECO:0000313" key="3">
    <source>
        <dbReference type="Proteomes" id="UP001642409"/>
    </source>
</evidence>
<name>A0AA86TVR7_9EUKA</name>
<dbReference type="AlphaFoldDB" id="A0AA86TVR7"/>
<dbReference type="EMBL" id="CATOUU010000464">
    <property type="protein sequence ID" value="CAI9930549.1"/>
    <property type="molecule type" value="Genomic_DNA"/>
</dbReference>
<reference evidence="1" key="1">
    <citation type="submission" date="2023-06" db="EMBL/GenBank/DDBJ databases">
        <authorList>
            <person name="Kurt Z."/>
        </authorList>
    </citation>
    <scope>NUCLEOTIDE SEQUENCE</scope>
</reference>
<organism evidence="1">
    <name type="scientific">Hexamita inflata</name>
    <dbReference type="NCBI Taxonomy" id="28002"/>
    <lineage>
        <taxon>Eukaryota</taxon>
        <taxon>Metamonada</taxon>
        <taxon>Diplomonadida</taxon>
        <taxon>Hexamitidae</taxon>
        <taxon>Hexamitinae</taxon>
        <taxon>Hexamita</taxon>
    </lineage>
</organism>
<protein>
    <submittedName>
        <fullName evidence="2">Hypothetical_protein</fullName>
    </submittedName>
</protein>
<proteinExistence type="predicted"/>
<accession>A0AA86TVR7</accession>
<reference evidence="2 3" key="2">
    <citation type="submission" date="2024-07" db="EMBL/GenBank/DDBJ databases">
        <authorList>
            <person name="Akdeniz Z."/>
        </authorList>
    </citation>
    <scope>NUCLEOTIDE SEQUENCE [LARGE SCALE GENOMIC DNA]</scope>
</reference>
<keyword evidence="3" id="KW-1185">Reference proteome</keyword>
<dbReference type="Proteomes" id="UP001642409">
    <property type="component" value="Unassembled WGS sequence"/>
</dbReference>
<sequence>MSYNQLIVDKIIELLFESERVLTQMNFADIANKITLFSSKQCSKERILSYYIKMHANNDDKVSNALQQYPQQQCSPDMFVNKVQRDLQIIALEFDPQLPENSNITQVASIIQSRVNYFKSKIGTNQNKEFEFIQIIYKQLSRLIDFRCNELEMQNYVYTENTKQQAKIKTDQIEFDTIKKNGEQTKIHDLPSNIVSTRKTESKTQEAKIDPIITQYFTEFKPELVTFGQETTNQNEQFDSKQVVQTTQSEKPVQKIELKTIKTFRCSYSVEFQQRLLKAYENGYTYEQMTKICNKYQTGTTEKTINMIIDKYNIQRKRDKMKLPVRLEFLNGVKDDEYLSGDVAKVE</sequence>
<evidence type="ECO:0000313" key="1">
    <source>
        <dbReference type="EMBL" id="CAI9930549.1"/>
    </source>
</evidence>
<dbReference type="EMBL" id="CAXDID020000005">
    <property type="protein sequence ID" value="CAL5974382.1"/>
    <property type="molecule type" value="Genomic_DNA"/>
</dbReference>